<gene>
    <name evidence="21" type="ORF">LSAT_V11C700342970</name>
</gene>
<dbReference type="Gramene" id="rna-gnl|WGS:NBSK|LSAT_7X1260_mrna">
    <property type="protein sequence ID" value="cds-PLY64222.1"/>
    <property type="gene ID" value="gene-LSAT_7X1260"/>
</dbReference>
<evidence type="ECO:0000256" key="4">
    <source>
        <dbReference type="ARBA" id="ARBA00022679"/>
    </source>
</evidence>
<dbReference type="GO" id="GO:0008270">
    <property type="term" value="F:zinc ion binding"/>
    <property type="evidence" value="ECO:0007669"/>
    <property type="project" value="UniProtKB-KW"/>
</dbReference>
<evidence type="ECO:0000313" key="22">
    <source>
        <dbReference type="Proteomes" id="UP000235145"/>
    </source>
</evidence>
<comment type="catalytic activity">
    <reaction evidence="16">
        <text>L-seryl-[protein] + ATP = O-phospho-L-seryl-[protein] + ADP + H(+)</text>
        <dbReference type="Rhea" id="RHEA:17989"/>
        <dbReference type="Rhea" id="RHEA-COMP:9863"/>
        <dbReference type="Rhea" id="RHEA-COMP:11604"/>
        <dbReference type="ChEBI" id="CHEBI:15378"/>
        <dbReference type="ChEBI" id="CHEBI:29999"/>
        <dbReference type="ChEBI" id="CHEBI:30616"/>
        <dbReference type="ChEBI" id="CHEBI:83421"/>
        <dbReference type="ChEBI" id="CHEBI:456216"/>
        <dbReference type="EC" id="2.7.11.1"/>
    </reaction>
</comment>
<evidence type="ECO:0000256" key="10">
    <source>
        <dbReference type="ARBA" id="ARBA00022833"/>
    </source>
</evidence>
<comment type="pathway">
    <text evidence="3">Protein modification; protein ubiquitination.</text>
</comment>
<comment type="caution">
    <text evidence="21">The sequence shown here is derived from an EMBL/GenBank/DDBJ whole genome shotgun (WGS) entry which is preliminary data.</text>
</comment>
<name>A0A9R1V464_LACSA</name>
<keyword evidence="11 18" id="KW-1133">Transmembrane helix</keyword>
<keyword evidence="22" id="KW-1185">Reference proteome</keyword>
<evidence type="ECO:0000256" key="11">
    <source>
        <dbReference type="ARBA" id="ARBA00022989"/>
    </source>
</evidence>
<evidence type="ECO:0000256" key="12">
    <source>
        <dbReference type="ARBA" id="ARBA00023136"/>
    </source>
</evidence>
<comment type="subcellular location">
    <subcellularLocation>
        <location evidence="2">Membrane</location>
        <topology evidence="2">Single-pass membrane protein</topology>
    </subcellularLocation>
</comment>
<dbReference type="Pfam" id="PF13947">
    <property type="entry name" value="GUB_WAK_bind"/>
    <property type="match status" value="1"/>
</dbReference>
<keyword evidence="12 18" id="KW-0472">Membrane</keyword>
<dbReference type="Proteomes" id="UP000235145">
    <property type="component" value="Unassembled WGS sequence"/>
</dbReference>
<evidence type="ECO:0000259" key="20">
    <source>
        <dbReference type="PROSITE" id="PS50089"/>
    </source>
</evidence>
<keyword evidence="6" id="KW-0479">Metal-binding</keyword>
<dbReference type="InterPro" id="IPR013083">
    <property type="entry name" value="Znf_RING/FYVE/PHD"/>
</dbReference>
<dbReference type="GO" id="GO:0004674">
    <property type="term" value="F:protein serine/threonine kinase activity"/>
    <property type="evidence" value="ECO:0007669"/>
    <property type="project" value="UniProtKB-EC"/>
</dbReference>
<dbReference type="Gene3D" id="3.30.40.10">
    <property type="entry name" value="Zinc/RING finger domain, C3HC4 (zinc finger)"/>
    <property type="match status" value="1"/>
</dbReference>
<dbReference type="OrthoDB" id="8062037at2759"/>
<dbReference type="PANTHER" id="PTHR46279">
    <property type="entry name" value="RING/U-BOX SUPERFAMILY PROTEIN"/>
    <property type="match status" value="1"/>
</dbReference>
<comment type="similarity">
    <text evidence="14">Belongs to the RING-type zinc finger family. ATL subfamily.</text>
</comment>
<evidence type="ECO:0000256" key="17">
    <source>
        <dbReference type="PROSITE-ProRule" id="PRU00175"/>
    </source>
</evidence>
<evidence type="ECO:0000256" key="13">
    <source>
        <dbReference type="ARBA" id="ARBA00023180"/>
    </source>
</evidence>
<comment type="catalytic activity">
    <reaction evidence="1">
        <text>S-ubiquitinyl-[E2 ubiquitin-conjugating enzyme]-L-cysteine + [acceptor protein]-L-lysine = [E2 ubiquitin-conjugating enzyme]-L-cysteine + N(6)-ubiquitinyl-[acceptor protein]-L-lysine.</text>
        <dbReference type="EC" id="2.3.2.27"/>
    </reaction>
</comment>
<dbReference type="InterPro" id="IPR025287">
    <property type="entry name" value="WAK_GUB"/>
</dbReference>
<keyword evidence="4" id="KW-0808">Transferase</keyword>
<dbReference type="InterPro" id="IPR032872">
    <property type="entry name" value="WAK_assoc_C"/>
</dbReference>
<comment type="catalytic activity">
    <reaction evidence="15">
        <text>L-threonyl-[protein] + ATP = O-phospho-L-threonyl-[protein] + ADP + H(+)</text>
        <dbReference type="Rhea" id="RHEA:46608"/>
        <dbReference type="Rhea" id="RHEA-COMP:11060"/>
        <dbReference type="Rhea" id="RHEA-COMP:11605"/>
        <dbReference type="ChEBI" id="CHEBI:15378"/>
        <dbReference type="ChEBI" id="CHEBI:30013"/>
        <dbReference type="ChEBI" id="CHEBI:30616"/>
        <dbReference type="ChEBI" id="CHEBI:61977"/>
        <dbReference type="ChEBI" id="CHEBI:456216"/>
        <dbReference type="EC" id="2.7.11.1"/>
    </reaction>
</comment>
<evidence type="ECO:0000256" key="19">
    <source>
        <dbReference type="SAM" id="SignalP"/>
    </source>
</evidence>
<dbReference type="EMBL" id="NBSK02000007">
    <property type="protein sequence ID" value="KAJ0198554.1"/>
    <property type="molecule type" value="Genomic_DNA"/>
</dbReference>
<keyword evidence="8 17" id="KW-0863">Zinc-finger</keyword>
<accession>A0A9R1V464</accession>
<dbReference type="CDD" id="cd16461">
    <property type="entry name" value="RING-H2_EL5-like"/>
    <property type="match status" value="1"/>
</dbReference>
<evidence type="ECO:0000313" key="21">
    <source>
        <dbReference type="EMBL" id="KAJ0198554.1"/>
    </source>
</evidence>
<protein>
    <recommendedName>
        <fullName evidence="20">RING-type domain-containing protein</fullName>
    </recommendedName>
</protein>
<dbReference type="InterPro" id="IPR046948">
    <property type="entry name" value="ATL20-22-like"/>
</dbReference>
<keyword evidence="10" id="KW-0862">Zinc</keyword>
<evidence type="ECO:0000256" key="3">
    <source>
        <dbReference type="ARBA" id="ARBA00004906"/>
    </source>
</evidence>
<keyword evidence="5 18" id="KW-0812">Transmembrane</keyword>
<dbReference type="GO" id="GO:0061630">
    <property type="term" value="F:ubiquitin protein ligase activity"/>
    <property type="evidence" value="ECO:0007669"/>
    <property type="project" value="UniProtKB-EC"/>
</dbReference>
<evidence type="ECO:0000256" key="5">
    <source>
        <dbReference type="ARBA" id="ARBA00022692"/>
    </source>
</evidence>
<evidence type="ECO:0000256" key="8">
    <source>
        <dbReference type="ARBA" id="ARBA00022771"/>
    </source>
</evidence>
<evidence type="ECO:0000256" key="6">
    <source>
        <dbReference type="ARBA" id="ARBA00022723"/>
    </source>
</evidence>
<dbReference type="PROSITE" id="PS50089">
    <property type="entry name" value="ZF_RING_2"/>
    <property type="match status" value="1"/>
</dbReference>
<reference evidence="21 22" key="1">
    <citation type="journal article" date="2017" name="Nat. Commun.">
        <title>Genome assembly with in vitro proximity ligation data and whole-genome triplication in lettuce.</title>
        <authorList>
            <person name="Reyes-Chin-Wo S."/>
            <person name="Wang Z."/>
            <person name="Yang X."/>
            <person name="Kozik A."/>
            <person name="Arikit S."/>
            <person name="Song C."/>
            <person name="Xia L."/>
            <person name="Froenicke L."/>
            <person name="Lavelle D.O."/>
            <person name="Truco M.J."/>
            <person name="Xia R."/>
            <person name="Zhu S."/>
            <person name="Xu C."/>
            <person name="Xu H."/>
            <person name="Xu X."/>
            <person name="Cox K."/>
            <person name="Korf I."/>
            <person name="Meyers B.C."/>
            <person name="Michelmore R.W."/>
        </authorList>
    </citation>
    <scope>NUCLEOTIDE SEQUENCE [LARGE SCALE GENOMIC DNA]</scope>
    <source>
        <strain evidence="22">cv. Salinas</strain>
        <tissue evidence="21">Seedlings</tissue>
    </source>
</reference>
<dbReference type="SMART" id="SM00184">
    <property type="entry name" value="RING"/>
    <property type="match status" value="1"/>
</dbReference>
<dbReference type="InterPro" id="IPR001841">
    <property type="entry name" value="Znf_RING"/>
</dbReference>
<dbReference type="GO" id="GO:0030247">
    <property type="term" value="F:polysaccharide binding"/>
    <property type="evidence" value="ECO:0007669"/>
    <property type="project" value="InterPro"/>
</dbReference>
<evidence type="ECO:0000256" key="15">
    <source>
        <dbReference type="ARBA" id="ARBA00047899"/>
    </source>
</evidence>
<evidence type="ECO:0000256" key="2">
    <source>
        <dbReference type="ARBA" id="ARBA00004167"/>
    </source>
</evidence>
<dbReference type="PANTHER" id="PTHR46279:SF2">
    <property type="entry name" value="RING-H2 FINGER PROTEIN ATL21A-RELATED"/>
    <property type="match status" value="1"/>
</dbReference>
<evidence type="ECO:0000256" key="1">
    <source>
        <dbReference type="ARBA" id="ARBA00000900"/>
    </source>
</evidence>
<keyword evidence="7 19" id="KW-0732">Signal</keyword>
<evidence type="ECO:0000256" key="7">
    <source>
        <dbReference type="ARBA" id="ARBA00022729"/>
    </source>
</evidence>
<organism evidence="21 22">
    <name type="scientific">Lactuca sativa</name>
    <name type="common">Garden lettuce</name>
    <dbReference type="NCBI Taxonomy" id="4236"/>
    <lineage>
        <taxon>Eukaryota</taxon>
        <taxon>Viridiplantae</taxon>
        <taxon>Streptophyta</taxon>
        <taxon>Embryophyta</taxon>
        <taxon>Tracheophyta</taxon>
        <taxon>Spermatophyta</taxon>
        <taxon>Magnoliopsida</taxon>
        <taxon>eudicotyledons</taxon>
        <taxon>Gunneridae</taxon>
        <taxon>Pentapetalae</taxon>
        <taxon>asterids</taxon>
        <taxon>campanulids</taxon>
        <taxon>Asterales</taxon>
        <taxon>Asteraceae</taxon>
        <taxon>Cichorioideae</taxon>
        <taxon>Cichorieae</taxon>
        <taxon>Lactucinae</taxon>
        <taxon>Lactuca</taxon>
    </lineage>
</organism>
<keyword evidence="13" id="KW-0325">Glycoprotein</keyword>
<dbReference type="Pfam" id="PF14380">
    <property type="entry name" value="WAK_assoc"/>
    <property type="match status" value="1"/>
</dbReference>
<dbReference type="Pfam" id="PF13639">
    <property type="entry name" value="zf-RING_2"/>
    <property type="match status" value="1"/>
</dbReference>
<feature type="domain" description="RING-type" evidence="20">
    <location>
        <begin position="336"/>
        <end position="378"/>
    </location>
</feature>
<dbReference type="SUPFAM" id="SSF57850">
    <property type="entry name" value="RING/U-box"/>
    <property type="match status" value="1"/>
</dbReference>
<feature type="transmembrane region" description="Helical" evidence="18">
    <location>
        <begin position="243"/>
        <end position="270"/>
    </location>
</feature>
<sequence>MEDLNYIFSHLLFLILILLHLLHSHPSSASSSYNCPTSLCGATPYSVHFPFRMIDQQPDICGYPGFDLECNSQNSVTLNLPNSGEFLVRNIDYRSQIVQVYDPSGCSADRLLSLDLLGSPFSVSPIRNYTLLSCPVELTTSRFPIVTCLSNSTYSTVATSSVSFAMLMANRSSCQIIGSLWSPVSRYQGQEGLTSNLNMDIFLTWDSPNCQDCVTQGGACGYTNTTMEEVACFDITKKGSKKAMMALIIVSIGLALPAIGISIVMIYYICIDYRSVATWISRNNAAPATAMVTPETTTAISSLVAGLEQSTIESYTKVVLGESMRLPGYGDEDATCSICLSEYDVKDMVRCIPECRHCFHADCIDEWLRMKGNCPVCRNSPSPPPSLTYYNNLT</sequence>
<evidence type="ECO:0000256" key="9">
    <source>
        <dbReference type="ARBA" id="ARBA00022786"/>
    </source>
</evidence>
<feature type="chain" id="PRO_5040296394" description="RING-type domain-containing protein" evidence="19">
    <location>
        <begin position="25"/>
        <end position="394"/>
    </location>
</feature>
<dbReference type="AlphaFoldDB" id="A0A9R1V464"/>
<evidence type="ECO:0000256" key="18">
    <source>
        <dbReference type="SAM" id="Phobius"/>
    </source>
</evidence>
<dbReference type="GO" id="GO:0016020">
    <property type="term" value="C:membrane"/>
    <property type="evidence" value="ECO:0007669"/>
    <property type="project" value="UniProtKB-SubCell"/>
</dbReference>
<feature type="signal peptide" evidence="19">
    <location>
        <begin position="1"/>
        <end position="24"/>
    </location>
</feature>
<keyword evidence="9" id="KW-0833">Ubl conjugation pathway</keyword>
<proteinExistence type="inferred from homology"/>
<evidence type="ECO:0000256" key="16">
    <source>
        <dbReference type="ARBA" id="ARBA00048679"/>
    </source>
</evidence>
<evidence type="ECO:0000256" key="14">
    <source>
        <dbReference type="ARBA" id="ARBA00024209"/>
    </source>
</evidence>